<dbReference type="STRING" id="1114924.SAMN05216258_101191"/>
<evidence type="ECO:0000256" key="3">
    <source>
        <dbReference type="ARBA" id="ARBA00023125"/>
    </source>
</evidence>
<organism evidence="6 7">
    <name type="scientific">Albimonas pacifica</name>
    <dbReference type="NCBI Taxonomy" id="1114924"/>
    <lineage>
        <taxon>Bacteria</taxon>
        <taxon>Pseudomonadati</taxon>
        <taxon>Pseudomonadota</taxon>
        <taxon>Alphaproteobacteria</taxon>
        <taxon>Rhodobacterales</taxon>
        <taxon>Paracoccaceae</taxon>
        <taxon>Albimonas</taxon>
    </lineage>
</organism>
<keyword evidence="4" id="KW-0804">Transcription</keyword>
<dbReference type="Gene3D" id="3.40.190.290">
    <property type="match status" value="1"/>
</dbReference>
<keyword evidence="7" id="KW-1185">Reference proteome</keyword>
<keyword evidence="3" id="KW-0238">DNA-binding</keyword>
<dbReference type="GO" id="GO:0003700">
    <property type="term" value="F:DNA-binding transcription factor activity"/>
    <property type="evidence" value="ECO:0007669"/>
    <property type="project" value="InterPro"/>
</dbReference>
<dbReference type="AlphaFoldDB" id="A0A1I3BMK5"/>
<comment type="similarity">
    <text evidence="1">Belongs to the LysR transcriptional regulatory family.</text>
</comment>
<evidence type="ECO:0000313" key="7">
    <source>
        <dbReference type="Proteomes" id="UP000199377"/>
    </source>
</evidence>
<dbReference type="Proteomes" id="UP000199377">
    <property type="component" value="Unassembled WGS sequence"/>
</dbReference>
<dbReference type="RefSeq" id="WP_092856930.1">
    <property type="nucleotide sequence ID" value="NZ_FOQH01000001.1"/>
</dbReference>
<dbReference type="PROSITE" id="PS50931">
    <property type="entry name" value="HTH_LYSR"/>
    <property type="match status" value="1"/>
</dbReference>
<keyword evidence="2" id="KW-0805">Transcription regulation</keyword>
<gene>
    <name evidence="6" type="ORF">SAMN05216258_101191</name>
</gene>
<dbReference type="PANTHER" id="PTHR30419:SF8">
    <property type="entry name" value="NITROGEN ASSIMILATION TRANSCRIPTIONAL ACTIVATOR-RELATED"/>
    <property type="match status" value="1"/>
</dbReference>
<dbReference type="OrthoDB" id="9803735at2"/>
<dbReference type="InterPro" id="IPR036388">
    <property type="entry name" value="WH-like_DNA-bd_sf"/>
</dbReference>
<sequence>MPDRLPEDPSRRDELLRRGLRLPQLRLLAALAETGRISAAAAQVAITQPAASRLLAELERMVEAKLYDRHARGVTLTDAGRLLAARAAIVLRQLDQGHVEIQEMTRGARGLVRIGAVTGPALEIVVPVIRELRVTYPEIEIAVQVDTSDKLADQLLKLELDFYIGRLPEEVDARAVSMRPIGPEPVSLVVRREHPLTRRDPVLLTDCLAFDWVMQPPGGLQRRTVESYLLETGNPLPRRILGTSSVLLTLALISNTNAIAPLSRAVATFYAGAGGPGGGIHLLSIADEMAVTPFSLIRRAGETASPPAARVLGLIERQLPPL</sequence>
<dbReference type="GO" id="GO:0005829">
    <property type="term" value="C:cytosol"/>
    <property type="evidence" value="ECO:0007669"/>
    <property type="project" value="TreeGrafter"/>
</dbReference>
<dbReference type="InterPro" id="IPR036390">
    <property type="entry name" value="WH_DNA-bd_sf"/>
</dbReference>
<evidence type="ECO:0000256" key="2">
    <source>
        <dbReference type="ARBA" id="ARBA00023015"/>
    </source>
</evidence>
<evidence type="ECO:0000313" key="6">
    <source>
        <dbReference type="EMBL" id="SFH63336.1"/>
    </source>
</evidence>
<accession>A0A1I3BMK5</accession>
<reference evidence="6 7" key="1">
    <citation type="submission" date="2016-10" db="EMBL/GenBank/DDBJ databases">
        <authorList>
            <person name="de Groot N.N."/>
        </authorList>
    </citation>
    <scope>NUCLEOTIDE SEQUENCE [LARGE SCALE GENOMIC DNA]</scope>
    <source>
        <strain evidence="6 7">CGMCC 1.11030</strain>
    </source>
</reference>
<dbReference type="SUPFAM" id="SSF46785">
    <property type="entry name" value="Winged helix' DNA-binding domain"/>
    <property type="match status" value="1"/>
</dbReference>
<dbReference type="Gene3D" id="1.10.10.10">
    <property type="entry name" value="Winged helix-like DNA-binding domain superfamily/Winged helix DNA-binding domain"/>
    <property type="match status" value="1"/>
</dbReference>
<name>A0A1I3BMK5_9RHOB</name>
<evidence type="ECO:0000259" key="5">
    <source>
        <dbReference type="PROSITE" id="PS50931"/>
    </source>
</evidence>
<dbReference type="Pfam" id="PF00126">
    <property type="entry name" value="HTH_1"/>
    <property type="match status" value="1"/>
</dbReference>
<dbReference type="Pfam" id="PF03466">
    <property type="entry name" value="LysR_substrate"/>
    <property type="match status" value="1"/>
</dbReference>
<dbReference type="InterPro" id="IPR050950">
    <property type="entry name" value="HTH-type_LysR_regulators"/>
</dbReference>
<dbReference type="PANTHER" id="PTHR30419">
    <property type="entry name" value="HTH-TYPE TRANSCRIPTIONAL REGULATOR YBHD"/>
    <property type="match status" value="1"/>
</dbReference>
<dbReference type="GO" id="GO:0003677">
    <property type="term" value="F:DNA binding"/>
    <property type="evidence" value="ECO:0007669"/>
    <property type="project" value="UniProtKB-KW"/>
</dbReference>
<dbReference type="InterPro" id="IPR000847">
    <property type="entry name" value="LysR_HTH_N"/>
</dbReference>
<dbReference type="SUPFAM" id="SSF53850">
    <property type="entry name" value="Periplasmic binding protein-like II"/>
    <property type="match status" value="1"/>
</dbReference>
<protein>
    <submittedName>
        <fullName evidence="6">Transcriptional regulator, LysR family</fullName>
    </submittedName>
</protein>
<evidence type="ECO:0000256" key="1">
    <source>
        <dbReference type="ARBA" id="ARBA00009437"/>
    </source>
</evidence>
<dbReference type="EMBL" id="FOQH01000001">
    <property type="protein sequence ID" value="SFH63336.1"/>
    <property type="molecule type" value="Genomic_DNA"/>
</dbReference>
<dbReference type="InterPro" id="IPR005119">
    <property type="entry name" value="LysR_subst-bd"/>
</dbReference>
<evidence type="ECO:0000256" key="4">
    <source>
        <dbReference type="ARBA" id="ARBA00023163"/>
    </source>
</evidence>
<proteinExistence type="inferred from homology"/>
<feature type="domain" description="HTH lysR-type" evidence="5">
    <location>
        <begin position="20"/>
        <end position="77"/>
    </location>
</feature>